<dbReference type="Proteomes" id="UP000077069">
    <property type="component" value="Unassembled WGS sequence"/>
</dbReference>
<dbReference type="OrthoDB" id="3795027at2759"/>
<dbReference type="GeneID" id="28770307"/>
<evidence type="ECO:0000313" key="3">
    <source>
        <dbReference type="Proteomes" id="UP000077069"/>
    </source>
</evidence>
<gene>
    <name evidence="2" type="ORF">CC84DRAFT_598434</name>
</gene>
<dbReference type="AlphaFoldDB" id="A0A177CPT8"/>
<sequence length="336" mass="37690">MTSHIDHEPWNLIQQPTTMPPAPPNYFSDEQSPDVCSVEPQVENSEATKSTETSFVERKEDTPQLKRNETTESWYTDTVDFARRGVPRPLDPYDEFVRPPRLARPARRVPPPPPRWPTTDPAAPILNSSVQLLDQLNYDGLADLPYPAKSSIYLSTFPFTDKDVRDWSWLLQLGIEGKFLSKQGDMRDDDGDDEDDWFYPGDRRGRITVRSVPHRGRRDRSPIYPYDHGAEISCVYLSRALDAAVVPESSEMEFRFVIVVRNSGRVGGGIKLLTAGSRKAAGILIYYEALVGYSVVFVGAMKEGVEKGTKASKYKRAETVEEAATMANEGVVGVIC</sequence>
<evidence type="ECO:0000313" key="2">
    <source>
        <dbReference type="EMBL" id="OAG08962.1"/>
    </source>
</evidence>
<accession>A0A177CPT8</accession>
<reference evidence="2 3" key="1">
    <citation type="submission" date="2016-05" db="EMBL/GenBank/DDBJ databases">
        <title>Comparative analysis of secretome profiles of manganese(II)-oxidizing ascomycete fungi.</title>
        <authorList>
            <consortium name="DOE Joint Genome Institute"/>
            <person name="Zeiner C.A."/>
            <person name="Purvine S.O."/>
            <person name="Zink E.M."/>
            <person name="Wu S."/>
            <person name="Pasa-Tolic L."/>
            <person name="Chaput D.L."/>
            <person name="Haridas S."/>
            <person name="Grigoriev I.V."/>
            <person name="Santelli C.M."/>
            <person name="Hansel C.M."/>
        </authorList>
    </citation>
    <scope>NUCLEOTIDE SEQUENCE [LARGE SCALE GENOMIC DNA]</scope>
    <source>
        <strain evidence="2 3">AP3s5-JAC2a</strain>
    </source>
</reference>
<organism evidence="2 3">
    <name type="scientific">Paraphaeosphaeria sporulosa</name>
    <dbReference type="NCBI Taxonomy" id="1460663"/>
    <lineage>
        <taxon>Eukaryota</taxon>
        <taxon>Fungi</taxon>
        <taxon>Dikarya</taxon>
        <taxon>Ascomycota</taxon>
        <taxon>Pezizomycotina</taxon>
        <taxon>Dothideomycetes</taxon>
        <taxon>Pleosporomycetidae</taxon>
        <taxon>Pleosporales</taxon>
        <taxon>Massarineae</taxon>
        <taxon>Didymosphaeriaceae</taxon>
        <taxon>Paraphaeosphaeria</taxon>
    </lineage>
</organism>
<evidence type="ECO:0000256" key="1">
    <source>
        <dbReference type="SAM" id="MobiDB-lite"/>
    </source>
</evidence>
<proteinExistence type="predicted"/>
<dbReference type="EMBL" id="KV441550">
    <property type="protein sequence ID" value="OAG08962.1"/>
    <property type="molecule type" value="Genomic_DNA"/>
</dbReference>
<name>A0A177CPT8_9PLEO</name>
<dbReference type="RefSeq" id="XP_018039327.1">
    <property type="nucleotide sequence ID" value="XM_018186821.1"/>
</dbReference>
<keyword evidence="3" id="KW-1185">Reference proteome</keyword>
<feature type="region of interest" description="Disordered" evidence="1">
    <location>
        <begin position="1"/>
        <end position="67"/>
    </location>
</feature>
<dbReference type="InParanoid" id="A0A177CPT8"/>
<feature type="compositionally biased region" description="Polar residues" evidence="1">
    <location>
        <begin position="42"/>
        <end position="54"/>
    </location>
</feature>
<feature type="compositionally biased region" description="Basic and acidic residues" evidence="1">
    <location>
        <begin position="55"/>
        <end position="67"/>
    </location>
</feature>
<protein>
    <submittedName>
        <fullName evidence="2">Uncharacterized protein</fullName>
    </submittedName>
</protein>